<dbReference type="GO" id="GO:0005886">
    <property type="term" value="C:plasma membrane"/>
    <property type="evidence" value="ECO:0007669"/>
    <property type="project" value="TreeGrafter"/>
</dbReference>
<dbReference type="GO" id="GO:0098542">
    <property type="term" value="P:defense response to other organism"/>
    <property type="evidence" value="ECO:0007669"/>
    <property type="project" value="InterPro"/>
</dbReference>
<keyword evidence="2 4" id="KW-0472">Membrane</keyword>
<comment type="caution">
    <text evidence="5">The sequence shown here is derived from an EMBL/GenBank/DDBJ whole genome shotgun (WGS) entry which is preliminary data.</text>
</comment>
<dbReference type="EMBL" id="JXTB01000187">
    <property type="protein sequence ID" value="PON55015.1"/>
    <property type="molecule type" value="Genomic_DNA"/>
</dbReference>
<keyword evidence="6" id="KW-1185">Reference proteome</keyword>
<evidence type="ECO:0000256" key="2">
    <source>
        <dbReference type="ARBA" id="ARBA00023136"/>
    </source>
</evidence>
<dbReference type="Proteomes" id="UP000237105">
    <property type="component" value="Unassembled WGS sequence"/>
</dbReference>
<dbReference type="AlphaFoldDB" id="A0A2P5C1Z2"/>
<proteinExistence type="predicted"/>
<dbReference type="PANTHER" id="PTHR31234">
    <property type="entry name" value="LATE EMBRYOGENESIS ABUNDANT (LEA) HYDROXYPROLINE-RICH GLYCOPROTEIN FAMILY"/>
    <property type="match status" value="1"/>
</dbReference>
<dbReference type="InterPro" id="IPR044839">
    <property type="entry name" value="NDR1-like"/>
</dbReference>
<evidence type="ECO:0000313" key="6">
    <source>
        <dbReference type="Proteomes" id="UP000237105"/>
    </source>
</evidence>
<dbReference type="OrthoDB" id="996955at2759"/>
<organism evidence="5 6">
    <name type="scientific">Parasponia andersonii</name>
    <name type="common">Sponia andersonii</name>
    <dbReference type="NCBI Taxonomy" id="3476"/>
    <lineage>
        <taxon>Eukaryota</taxon>
        <taxon>Viridiplantae</taxon>
        <taxon>Streptophyta</taxon>
        <taxon>Embryophyta</taxon>
        <taxon>Tracheophyta</taxon>
        <taxon>Spermatophyta</taxon>
        <taxon>Magnoliopsida</taxon>
        <taxon>eudicotyledons</taxon>
        <taxon>Gunneridae</taxon>
        <taxon>Pentapetalae</taxon>
        <taxon>rosids</taxon>
        <taxon>fabids</taxon>
        <taxon>Rosales</taxon>
        <taxon>Cannabaceae</taxon>
        <taxon>Parasponia</taxon>
    </lineage>
</organism>
<feature type="region of interest" description="Disordered" evidence="3">
    <location>
        <begin position="1"/>
        <end position="36"/>
    </location>
</feature>
<feature type="compositionally biased region" description="Low complexity" evidence="3">
    <location>
        <begin position="26"/>
        <end position="36"/>
    </location>
</feature>
<gene>
    <name evidence="5" type="ORF">PanWU01x14_191230</name>
</gene>
<keyword evidence="4" id="KW-0812">Transmembrane</keyword>
<evidence type="ECO:0000256" key="1">
    <source>
        <dbReference type="ARBA" id="ARBA00004370"/>
    </source>
</evidence>
<dbReference type="PANTHER" id="PTHR31234:SF2">
    <property type="entry name" value="OS05G0199100 PROTEIN"/>
    <property type="match status" value="1"/>
</dbReference>
<accession>A0A2P5C1Z2</accession>
<sequence length="269" mass="29844">MEGQVPPASADTDDLSNDEPPPTPSEPLSSPRLSRPETYVIQIPKDQIYRVPPPENAQIAERFRNPKSSKGKKNRYLPCLLCMGITLLVVGLILGLTVLALYYLSLSLEAPEFSIVNVVVRKLKYSSSHGRKSSTYSYEVSLKAENKNSRTGIYYVSRGSSSSLSYGEKNIGIGKFPTLYQGENNSTNLGLVLYGSEGALPRQLAKSMKENKSHLPVWFGLKMNVPVKMYLLFVEIWRKEILVDCIVKVSTLGKGSQVTSQACKTKFKD</sequence>
<keyword evidence="4" id="KW-1133">Transmembrane helix</keyword>
<evidence type="ECO:0000313" key="5">
    <source>
        <dbReference type="EMBL" id="PON55015.1"/>
    </source>
</evidence>
<name>A0A2P5C1Z2_PARAD</name>
<dbReference type="STRING" id="3476.A0A2P5C1Z2"/>
<protein>
    <submittedName>
        <fullName evidence="5">Late embryogenesis abundant (LEA) hydroxyproline-rich glycoprotein family</fullName>
    </submittedName>
</protein>
<evidence type="ECO:0000256" key="3">
    <source>
        <dbReference type="SAM" id="MobiDB-lite"/>
    </source>
</evidence>
<comment type="subcellular location">
    <subcellularLocation>
        <location evidence="1">Membrane</location>
    </subcellularLocation>
</comment>
<evidence type="ECO:0000256" key="4">
    <source>
        <dbReference type="SAM" id="Phobius"/>
    </source>
</evidence>
<reference evidence="6" key="1">
    <citation type="submission" date="2016-06" db="EMBL/GenBank/DDBJ databases">
        <title>Parallel loss of symbiosis genes in relatives of nitrogen-fixing non-legume Parasponia.</title>
        <authorList>
            <person name="Van Velzen R."/>
            <person name="Holmer R."/>
            <person name="Bu F."/>
            <person name="Rutten L."/>
            <person name="Van Zeijl A."/>
            <person name="Liu W."/>
            <person name="Santuari L."/>
            <person name="Cao Q."/>
            <person name="Sharma T."/>
            <person name="Shen D."/>
            <person name="Roswanjaya Y."/>
            <person name="Wardhani T."/>
            <person name="Kalhor M.S."/>
            <person name="Jansen J."/>
            <person name="Van den Hoogen J."/>
            <person name="Gungor B."/>
            <person name="Hartog M."/>
            <person name="Hontelez J."/>
            <person name="Verver J."/>
            <person name="Yang W.-C."/>
            <person name="Schijlen E."/>
            <person name="Repin R."/>
            <person name="Schilthuizen M."/>
            <person name="Schranz E."/>
            <person name="Heidstra R."/>
            <person name="Miyata K."/>
            <person name="Fedorova E."/>
            <person name="Kohlen W."/>
            <person name="Bisseling T."/>
            <person name="Smit S."/>
            <person name="Geurts R."/>
        </authorList>
    </citation>
    <scope>NUCLEOTIDE SEQUENCE [LARGE SCALE GENOMIC DNA]</scope>
    <source>
        <strain evidence="6">cv. WU1-14</strain>
    </source>
</reference>
<feature type="transmembrane region" description="Helical" evidence="4">
    <location>
        <begin position="76"/>
        <end position="104"/>
    </location>
</feature>